<dbReference type="InterPro" id="IPR015590">
    <property type="entry name" value="Aldehyde_DH_dom"/>
</dbReference>
<proteinExistence type="inferred from homology"/>
<dbReference type="PANTHER" id="PTHR43217">
    <property type="entry name" value="SUCCINATE SEMIALDEHYDE DEHYDROGENASE [NAD(P)+] SAD"/>
    <property type="match status" value="1"/>
</dbReference>
<dbReference type="PANTHER" id="PTHR43217:SF1">
    <property type="entry name" value="SUCCINATE SEMIALDEHYDE DEHYDROGENASE [NAD(P)+] SAD"/>
    <property type="match status" value="1"/>
</dbReference>
<comment type="similarity">
    <text evidence="1">Belongs to the aldehyde dehydrogenase family.</text>
</comment>
<protein>
    <submittedName>
        <fullName evidence="5">Succinate-semialdehyde dehydrogenase/glutarate-semialdehyde dehydrogenase</fullName>
    </submittedName>
</protein>
<sequence>MSIKSVNPVNGKLIKTYSEDSEKVIAKKIKLGARAWEDWQFTDFDLKAALLNKTAEVLRERKKELAALMALEMGKPLKSGLEEVEKCAKVCEYYAANGEKFLKDEPVETEASKSYVCFRPLGIVLAVMPWNFPFWQVFRFLAPGLMAGNCALLKHSSNVTGCALAIEEVLKEAGFPDHVFQTLVISSKRVNQVIENPLVKAVTLTGSTGAGIQVARQAASLLKKTVLELGGSDPYLVLEDADLEYAAEICAQSRLINNGQSCIAAKRFILVRSIEKKFLKIFKEKMSEKKTGDPFAPQTDLGPMARTDLRDELHQQVLDNIQAGAKCLLGGYIPDPKGKHAYYIPTILTGIKKGMPAYTEELFGPVALVFSAKNTADAIRIANDSSFGLGAAVFSKDIASGEKIAEGLLNAGSCFVNTLVKSDPRLPFGGINQSGYGRELGLFGIREFVNIKTVYVR</sequence>
<dbReference type="Gene3D" id="3.40.309.10">
    <property type="entry name" value="Aldehyde Dehydrogenase, Chain A, domain 2"/>
    <property type="match status" value="1"/>
</dbReference>
<name>A0A318U9D6_9SPHI</name>
<keyword evidence="3" id="KW-0560">Oxidoreductase</keyword>
<keyword evidence="6" id="KW-1185">Reference proteome</keyword>
<dbReference type="PROSITE" id="PS00070">
    <property type="entry name" value="ALDEHYDE_DEHYDR_CYS"/>
    <property type="match status" value="1"/>
</dbReference>
<dbReference type="InterPro" id="IPR016160">
    <property type="entry name" value="Ald_DH_CS_CYS"/>
</dbReference>
<dbReference type="FunFam" id="3.40.605.10:FF:000012">
    <property type="entry name" value="NAD-dependent succinate-semialdehyde dehydrogenase"/>
    <property type="match status" value="1"/>
</dbReference>
<dbReference type="RefSeq" id="WP_110833679.1">
    <property type="nucleotide sequence ID" value="NZ_QKLU01000007.1"/>
</dbReference>
<organism evidence="5 6">
    <name type="scientific">Pedobacter nutrimenti</name>
    <dbReference type="NCBI Taxonomy" id="1241337"/>
    <lineage>
        <taxon>Bacteria</taxon>
        <taxon>Pseudomonadati</taxon>
        <taxon>Bacteroidota</taxon>
        <taxon>Sphingobacteriia</taxon>
        <taxon>Sphingobacteriales</taxon>
        <taxon>Sphingobacteriaceae</taxon>
        <taxon>Pedobacter</taxon>
    </lineage>
</organism>
<reference evidence="5 6" key="1">
    <citation type="submission" date="2018-06" db="EMBL/GenBank/DDBJ databases">
        <title>Genomic Encyclopedia of Archaeal and Bacterial Type Strains, Phase II (KMG-II): from individual species to whole genera.</title>
        <authorList>
            <person name="Goeker M."/>
        </authorList>
    </citation>
    <scope>NUCLEOTIDE SEQUENCE [LARGE SCALE GENOMIC DNA]</scope>
    <source>
        <strain evidence="5 6">DSM 27372</strain>
    </source>
</reference>
<dbReference type="OrthoDB" id="781568at2"/>
<dbReference type="GO" id="GO:0004030">
    <property type="term" value="F:aldehyde dehydrogenase [NAD(P)+] activity"/>
    <property type="evidence" value="ECO:0007669"/>
    <property type="project" value="InterPro"/>
</dbReference>
<keyword evidence="2" id="KW-0521">NADP</keyword>
<dbReference type="AlphaFoldDB" id="A0A318U9D6"/>
<evidence type="ECO:0000256" key="1">
    <source>
        <dbReference type="ARBA" id="ARBA00009986"/>
    </source>
</evidence>
<dbReference type="CDD" id="cd07100">
    <property type="entry name" value="ALDH_SSADH1_GabD1"/>
    <property type="match status" value="1"/>
</dbReference>
<evidence type="ECO:0000259" key="4">
    <source>
        <dbReference type="Pfam" id="PF00171"/>
    </source>
</evidence>
<dbReference type="SUPFAM" id="SSF53720">
    <property type="entry name" value="ALDH-like"/>
    <property type="match status" value="1"/>
</dbReference>
<comment type="caution">
    <text evidence="5">The sequence shown here is derived from an EMBL/GenBank/DDBJ whole genome shotgun (WGS) entry which is preliminary data.</text>
</comment>
<evidence type="ECO:0000256" key="2">
    <source>
        <dbReference type="ARBA" id="ARBA00022857"/>
    </source>
</evidence>
<dbReference type="Proteomes" id="UP000248198">
    <property type="component" value="Unassembled WGS sequence"/>
</dbReference>
<dbReference type="InterPro" id="IPR016161">
    <property type="entry name" value="Ald_DH/histidinol_DH"/>
</dbReference>
<dbReference type="Gene3D" id="3.40.605.10">
    <property type="entry name" value="Aldehyde Dehydrogenase, Chain A, domain 1"/>
    <property type="match status" value="1"/>
</dbReference>
<evidence type="ECO:0000313" key="5">
    <source>
        <dbReference type="EMBL" id="PYF71534.1"/>
    </source>
</evidence>
<evidence type="ECO:0000313" key="6">
    <source>
        <dbReference type="Proteomes" id="UP000248198"/>
    </source>
</evidence>
<dbReference type="InterPro" id="IPR016162">
    <property type="entry name" value="Ald_DH_N"/>
</dbReference>
<dbReference type="Pfam" id="PF00171">
    <property type="entry name" value="Aldedh"/>
    <property type="match status" value="1"/>
</dbReference>
<dbReference type="InterPro" id="IPR044148">
    <property type="entry name" value="ALDH_GabD1-like"/>
</dbReference>
<evidence type="ECO:0000256" key="3">
    <source>
        <dbReference type="ARBA" id="ARBA00023002"/>
    </source>
</evidence>
<dbReference type="EMBL" id="QKLU01000007">
    <property type="protein sequence ID" value="PYF71534.1"/>
    <property type="molecule type" value="Genomic_DNA"/>
</dbReference>
<gene>
    <name evidence="5" type="ORF">B0O44_107149</name>
</gene>
<dbReference type="InterPro" id="IPR047110">
    <property type="entry name" value="GABD/Sad-like"/>
</dbReference>
<dbReference type="GO" id="GO:0004777">
    <property type="term" value="F:succinate-semialdehyde dehydrogenase (NAD+) activity"/>
    <property type="evidence" value="ECO:0007669"/>
    <property type="project" value="TreeGrafter"/>
</dbReference>
<accession>A0A318U9D6</accession>
<feature type="domain" description="Aldehyde dehydrogenase" evidence="4">
    <location>
        <begin position="3"/>
        <end position="454"/>
    </location>
</feature>
<dbReference type="InterPro" id="IPR016163">
    <property type="entry name" value="Ald_DH_C"/>
</dbReference>